<keyword evidence="2" id="KW-1185">Reference proteome</keyword>
<name>A0A2I1GRA7_9GLOM</name>
<proteinExistence type="predicted"/>
<gene>
    <name evidence="1" type="ORF">RhiirA4_465060</name>
</gene>
<evidence type="ECO:0000313" key="1">
    <source>
        <dbReference type="EMBL" id="PKY49192.1"/>
    </source>
</evidence>
<dbReference type="AlphaFoldDB" id="A0A2I1GRA7"/>
<dbReference type="VEuPathDB" id="FungiDB:FUN_017064"/>
<comment type="caution">
    <text evidence="1">The sequence shown here is derived from an EMBL/GenBank/DDBJ whole genome shotgun (WGS) entry which is preliminary data.</text>
</comment>
<feature type="non-terminal residue" evidence="1">
    <location>
        <position position="259"/>
    </location>
</feature>
<accession>A0A2I1GRA7</accession>
<dbReference type="Proteomes" id="UP000234323">
    <property type="component" value="Unassembled WGS sequence"/>
</dbReference>
<organism evidence="1 2">
    <name type="scientific">Rhizophagus irregularis</name>
    <dbReference type="NCBI Taxonomy" id="588596"/>
    <lineage>
        <taxon>Eukaryota</taxon>
        <taxon>Fungi</taxon>
        <taxon>Fungi incertae sedis</taxon>
        <taxon>Mucoromycota</taxon>
        <taxon>Glomeromycotina</taxon>
        <taxon>Glomeromycetes</taxon>
        <taxon>Glomerales</taxon>
        <taxon>Glomeraceae</taxon>
        <taxon>Rhizophagus</taxon>
    </lineage>
</organism>
<protein>
    <submittedName>
        <fullName evidence="1">Uncharacterized protein</fullName>
    </submittedName>
</protein>
<reference evidence="1 2" key="1">
    <citation type="submission" date="2015-10" db="EMBL/GenBank/DDBJ databases">
        <title>Genome analyses suggest a sexual origin of heterokaryosis in a supposedly ancient asexual fungus.</title>
        <authorList>
            <person name="Ropars J."/>
            <person name="Sedzielewska K."/>
            <person name="Noel J."/>
            <person name="Charron P."/>
            <person name="Farinelli L."/>
            <person name="Marton T."/>
            <person name="Kruger M."/>
            <person name="Pelin A."/>
            <person name="Brachmann A."/>
            <person name="Corradi N."/>
        </authorList>
    </citation>
    <scope>NUCLEOTIDE SEQUENCE [LARGE SCALE GENOMIC DNA]</scope>
    <source>
        <strain evidence="1 2">A4</strain>
    </source>
</reference>
<sequence>MKNSLAEYDDKEKAKKYYMIIDLKKIKNSLNKAGKRTYWYNIIWILKEENIQKEEEIFISASYEVCNENEFKILIRSIIIGLILINKNSEIILGINRTIEKLIKEFNFNISNRKKIDSDYYLELLYIENFLAKNNIKIVDNNEDERASIDEIKIRTGKILLDDFKGKKMRYKIDLIDNALMVNEFNLMWKKNIITGGFRKWRKKVSMAIWKNEILNIIVQPLPKGNVVSKIPEKDLIEWGDSSRRSFGPKISERKTKAE</sequence>
<dbReference type="EMBL" id="LLXI01000713">
    <property type="protein sequence ID" value="PKY49192.1"/>
    <property type="molecule type" value="Genomic_DNA"/>
</dbReference>
<evidence type="ECO:0000313" key="2">
    <source>
        <dbReference type="Proteomes" id="UP000234323"/>
    </source>
</evidence>